<reference evidence="1 2" key="1">
    <citation type="submission" date="2020-08" db="EMBL/GenBank/DDBJ databases">
        <title>Genomic Encyclopedia of Type Strains, Phase IV (KMG-IV): sequencing the most valuable type-strain genomes for metagenomic binning, comparative biology and taxonomic classification.</title>
        <authorList>
            <person name="Goeker M."/>
        </authorList>
    </citation>
    <scope>NUCLEOTIDE SEQUENCE [LARGE SCALE GENOMIC DNA]</scope>
    <source>
        <strain evidence="1 2">DSM 106739</strain>
    </source>
</reference>
<protein>
    <submittedName>
        <fullName evidence="1">Uncharacterized protein</fullName>
    </submittedName>
</protein>
<accession>A0A840BN87</accession>
<gene>
    <name evidence="1" type="ORF">GGR36_003786</name>
</gene>
<dbReference type="Proteomes" id="UP000561045">
    <property type="component" value="Unassembled WGS sequence"/>
</dbReference>
<dbReference type="AlphaFoldDB" id="A0A840BN87"/>
<dbReference type="RefSeq" id="WP_183636518.1">
    <property type="nucleotide sequence ID" value="NZ_BAABLE010000009.1"/>
</dbReference>
<name>A0A840BN87_9RHOO</name>
<evidence type="ECO:0000313" key="1">
    <source>
        <dbReference type="EMBL" id="MBB4014440.1"/>
    </source>
</evidence>
<proteinExistence type="predicted"/>
<keyword evidence="2" id="KW-1185">Reference proteome</keyword>
<comment type="caution">
    <text evidence="1">The sequence shown here is derived from an EMBL/GenBank/DDBJ whole genome shotgun (WGS) entry which is preliminary data.</text>
</comment>
<organism evidence="1 2">
    <name type="scientific">Niveibacterium umoris</name>
    <dbReference type="NCBI Taxonomy" id="1193620"/>
    <lineage>
        <taxon>Bacteria</taxon>
        <taxon>Pseudomonadati</taxon>
        <taxon>Pseudomonadota</taxon>
        <taxon>Betaproteobacteria</taxon>
        <taxon>Rhodocyclales</taxon>
        <taxon>Rhodocyclaceae</taxon>
        <taxon>Niveibacterium</taxon>
    </lineage>
</organism>
<evidence type="ECO:0000313" key="2">
    <source>
        <dbReference type="Proteomes" id="UP000561045"/>
    </source>
</evidence>
<sequence length="146" mass="15539">MTRKSADELSPSSRHTAPLGVADSALANGEADFDASGTNIAGDLLLMIQEVERSLDRPVRSTRIAGEPRGVIKGWRIEVPGVGVIKRPEDIIGANVCTPTGNTSAITAFDGDSRRVQTISGSVYELGMPDAYYAAHNRRVLKALGF</sequence>
<dbReference type="EMBL" id="JACIET010000002">
    <property type="protein sequence ID" value="MBB4014440.1"/>
    <property type="molecule type" value="Genomic_DNA"/>
</dbReference>